<sequence>MQSIGTCSHLIFLNLKEPDGSGTRARSAGFLWERVVEMMGSSGGSGGVERSGEEVVAGLAGKNGVNSVGLNVGGEDRKRPDVIFLRT</sequence>
<evidence type="ECO:0000313" key="1">
    <source>
        <dbReference type="EMBL" id="GEU39310.1"/>
    </source>
</evidence>
<dbReference type="EMBL" id="BKCJ010001157">
    <property type="protein sequence ID" value="GEU39310.1"/>
    <property type="molecule type" value="Genomic_DNA"/>
</dbReference>
<name>A0A6L2JRB7_TANCI</name>
<protein>
    <submittedName>
        <fullName evidence="1">Uncharacterized protein</fullName>
    </submittedName>
</protein>
<dbReference type="AlphaFoldDB" id="A0A6L2JRB7"/>
<reference evidence="1" key="1">
    <citation type="journal article" date="2019" name="Sci. Rep.">
        <title>Draft genome of Tanacetum cinerariifolium, the natural source of mosquito coil.</title>
        <authorList>
            <person name="Yamashiro T."/>
            <person name="Shiraishi A."/>
            <person name="Satake H."/>
            <person name="Nakayama K."/>
        </authorList>
    </citation>
    <scope>NUCLEOTIDE SEQUENCE</scope>
</reference>
<gene>
    <name evidence="1" type="ORF">Tci_011288</name>
</gene>
<accession>A0A6L2JRB7</accession>
<comment type="caution">
    <text evidence="1">The sequence shown here is derived from an EMBL/GenBank/DDBJ whole genome shotgun (WGS) entry which is preliminary data.</text>
</comment>
<proteinExistence type="predicted"/>
<organism evidence="1">
    <name type="scientific">Tanacetum cinerariifolium</name>
    <name type="common">Dalmatian daisy</name>
    <name type="synonym">Chrysanthemum cinerariifolium</name>
    <dbReference type="NCBI Taxonomy" id="118510"/>
    <lineage>
        <taxon>Eukaryota</taxon>
        <taxon>Viridiplantae</taxon>
        <taxon>Streptophyta</taxon>
        <taxon>Embryophyta</taxon>
        <taxon>Tracheophyta</taxon>
        <taxon>Spermatophyta</taxon>
        <taxon>Magnoliopsida</taxon>
        <taxon>eudicotyledons</taxon>
        <taxon>Gunneridae</taxon>
        <taxon>Pentapetalae</taxon>
        <taxon>asterids</taxon>
        <taxon>campanulids</taxon>
        <taxon>Asterales</taxon>
        <taxon>Asteraceae</taxon>
        <taxon>Asteroideae</taxon>
        <taxon>Anthemideae</taxon>
        <taxon>Anthemidinae</taxon>
        <taxon>Tanacetum</taxon>
    </lineage>
</organism>